<protein>
    <submittedName>
        <fullName evidence="4">Winged helix-turn-helix domain-containing protein</fullName>
    </submittedName>
</protein>
<dbReference type="InterPro" id="IPR001867">
    <property type="entry name" value="OmpR/PhoB-type_DNA-bd"/>
</dbReference>
<gene>
    <name evidence="4" type="ORF">KC685_02190</name>
</gene>
<dbReference type="SMART" id="SM00862">
    <property type="entry name" value="Trans_reg_C"/>
    <property type="match status" value="1"/>
</dbReference>
<dbReference type="GO" id="GO:0003677">
    <property type="term" value="F:DNA binding"/>
    <property type="evidence" value="ECO:0007669"/>
    <property type="project" value="UniProtKB-UniRule"/>
</dbReference>
<evidence type="ECO:0000256" key="1">
    <source>
        <dbReference type="ARBA" id="ARBA00023125"/>
    </source>
</evidence>
<name>A0A955I916_9BACT</name>
<dbReference type="Proteomes" id="UP000741282">
    <property type="component" value="Unassembled WGS sequence"/>
</dbReference>
<dbReference type="Gene3D" id="1.10.10.10">
    <property type="entry name" value="Winged helix-like DNA-binding domain superfamily/Winged helix DNA-binding domain"/>
    <property type="match status" value="1"/>
</dbReference>
<keyword evidence="1 2" id="KW-0238">DNA-binding</keyword>
<evidence type="ECO:0000256" key="2">
    <source>
        <dbReference type="PROSITE-ProRule" id="PRU01091"/>
    </source>
</evidence>
<organism evidence="4 5">
    <name type="scientific">Candidatus Dojkabacteria bacterium</name>
    <dbReference type="NCBI Taxonomy" id="2099670"/>
    <lineage>
        <taxon>Bacteria</taxon>
        <taxon>Candidatus Dojkabacteria</taxon>
    </lineage>
</organism>
<dbReference type="InterPro" id="IPR016032">
    <property type="entry name" value="Sig_transdc_resp-reg_C-effctor"/>
</dbReference>
<sequence length="343" mass="40630">MNRCKVNWIYNQRTEAIRLLHTAANLSRGFYKINGFIVIPHTKETKFNGFRIVSLPDLNYLRIPGFWRKVKNFGDYNLRTLEYPMRKDIEQLMRDQMVTELDYTHREKKWGQIQDGFFRKFQELFPKIHIELDQIDIHPTTHGPAGSYQRIFNGHKKIRIFYRIDNEPWYIAKMIAMALTRPKVYGQYEGVWHDSQTIVDWMLNETELADILDVDSDKYIKWLCKKPTSYQIKQSINFRERLGIRNNGRLFRCDPEGSILYKEGKLVGLSAKQASLMKCLIRSSNRTVSYLDLWETVRCDEAEEFSLQSVNKNVERLRKKLEHNGATSSMIYTDRGTGYLLMN</sequence>
<evidence type="ECO:0000313" key="5">
    <source>
        <dbReference type="Proteomes" id="UP000741282"/>
    </source>
</evidence>
<reference evidence="4" key="1">
    <citation type="submission" date="2020-04" db="EMBL/GenBank/DDBJ databases">
        <authorList>
            <person name="Zhang T."/>
        </authorList>
    </citation>
    <scope>NUCLEOTIDE SEQUENCE</scope>
    <source>
        <strain evidence="4">HKST-UBA17</strain>
    </source>
</reference>
<dbReference type="InterPro" id="IPR036388">
    <property type="entry name" value="WH-like_DNA-bd_sf"/>
</dbReference>
<dbReference type="SUPFAM" id="SSF46894">
    <property type="entry name" value="C-terminal effector domain of the bipartite response regulators"/>
    <property type="match status" value="1"/>
</dbReference>
<dbReference type="GO" id="GO:0006355">
    <property type="term" value="P:regulation of DNA-templated transcription"/>
    <property type="evidence" value="ECO:0007669"/>
    <property type="project" value="InterPro"/>
</dbReference>
<dbReference type="EMBL" id="JAGQLN010000006">
    <property type="protein sequence ID" value="MCA9376708.1"/>
    <property type="molecule type" value="Genomic_DNA"/>
</dbReference>
<dbReference type="GO" id="GO:0000160">
    <property type="term" value="P:phosphorelay signal transduction system"/>
    <property type="evidence" value="ECO:0007669"/>
    <property type="project" value="InterPro"/>
</dbReference>
<accession>A0A955I916</accession>
<dbReference type="AlphaFoldDB" id="A0A955I916"/>
<evidence type="ECO:0000313" key="4">
    <source>
        <dbReference type="EMBL" id="MCA9376708.1"/>
    </source>
</evidence>
<dbReference type="PROSITE" id="PS51755">
    <property type="entry name" value="OMPR_PHOB"/>
    <property type="match status" value="1"/>
</dbReference>
<feature type="domain" description="OmpR/PhoB-type" evidence="3">
    <location>
        <begin position="242"/>
        <end position="343"/>
    </location>
</feature>
<feature type="DNA-binding region" description="OmpR/PhoB-type" evidence="2">
    <location>
        <begin position="242"/>
        <end position="343"/>
    </location>
</feature>
<reference evidence="4" key="2">
    <citation type="journal article" date="2021" name="Microbiome">
        <title>Successional dynamics and alternative stable states in a saline activated sludge microbial community over 9 years.</title>
        <authorList>
            <person name="Wang Y."/>
            <person name="Ye J."/>
            <person name="Ju F."/>
            <person name="Liu L."/>
            <person name="Boyd J.A."/>
            <person name="Deng Y."/>
            <person name="Parks D.H."/>
            <person name="Jiang X."/>
            <person name="Yin X."/>
            <person name="Woodcroft B.J."/>
            <person name="Tyson G.W."/>
            <person name="Hugenholtz P."/>
            <person name="Polz M.F."/>
            <person name="Zhang T."/>
        </authorList>
    </citation>
    <scope>NUCLEOTIDE SEQUENCE</scope>
    <source>
        <strain evidence="4">HKST-UBA17</strain>
    </source>
</reference>
<evidence type="ECO:0000259" key="3">
    <source>
        <dbReference type="PROSITE" id="PS51755"/>
    </source>
</evidence>
<dbReference type="Pfam" id="PF00486">
    <property type="entry name" value="Trans_reg_C"/>
    <property type="match status" value="1"/>
</dbReference>
<proteinExistence type="predicted"/>
<comment type="caution">
    <text evidence="4">The sequence shown here is derived from an EMBL/GenBank/DDBJ whole genome shotgun (WGS) entry which is preliminary data.</text>
</comment>